<dbReference type="Proteomes" id="UP000298058">
    <property type="component" value="Unassembled WGS sequence"/>
</dbReference>
<keyword evidence="1" id="KW-1133">Transmembrane helix</keyword>
<organism evidence="3 4">
    <name type="scientific">Leptospira idonii</name>
    <dbReference type="NCBI Taxonomy" id="1193500"/>
    <lineage>
        <taxon>Bacteria</taxon>
        <taxon>Pseudomonadati</taxon>
        <taxon>Spirochaetota</taxon>
        <taxon>Spirochaetia</taxon>
        <taxon>Leptospirales</taxon>
        <taxon>Leptospiraceae</taxon>
        <taxon>Leptospira</taxon>
    </lineage>
</organism>
<dbReference type="AlphaFoldDB" id="A0A4R9M3A0"/>
<feature type="transmembrane region" description="Helical" evidence="1">
    <location>
        <begin position="304"/>
        <end position="326"/>
    </location>
</feature>
<dbReference type="GO" id="GO:0016747">
    <property type="term" value="F:acyltransferase activity, transferring groups other than amino-acyl groups"/>
    <property type="evidence" value="ECO:0007669"/>
    <property type="project" value="InterPro"/>
</dbReference>
<dbReference type="PANTHER" id="PTHR36927">
    <property type="entry name" value="BLR4337 PROTEIN"/>
    <property type="match status" value="1"/>
</dbReference>
<evidence type="ECO:0000259" key="2">
    <source>
        <dbReference type="Pfam" id="PF01757"/>
    </source>
</evidence>
<dbReference type="OrthoDB" id="341887at2"/>
<sequence length="371" mass="44540">MGRLFYLDNLRSFALLLGIVFHSAIVYAPKIGYAIQNPERMEPFGFFCYWIHSFRMPLFFLISGFFSSMVWEKKGWMHFLEGRFKRILIPLIFGLLVFAPIQYYLMKLIKLPELGFFQFYPEFFTEEEFAQSHIWFLVDLFLFSLIFSFIPKKVFSFFFEKGDGRFDWRWIFPFFLFCFSLTIAAHSFYPRGDDFFGINKLTFFYQLGFYFCGVFAYYSGNIFSLAEKIDLISIFHWLLLGLIVFVLFYHLDTTDPLWMPYQYGNYLQRMAHLALWCLSPLIWCRFFVMVFQKWGNETGETSKYLIESSLPIYLLHHPISLFIAFHFKNWEVGAGYKFLIHTFLVFFFSFLIYDLIVRNSEILKRLFGLKS</sequence>
<feature type="domain" description="Acyltransferase 3" evidence="2">
    <location>
        <begin position="6"/>
        <end position="354"/>
    </location>
</feature>
<evidence type="ECO:0000313" key="3">
    <source>
        <dbReference type="EMBL" id="TGN20602.1"/>
    </source>
</evidence>
<dbReference type="InterPro" id="IPR002656">
    <property type="entry name" value="Acyl_transf_3_dom"/>
</dbReference>
<keyword evidence="3" id="KW-0012">Acyltransferase</keyword>
<dbReference type="InterPro" id="IPR050623">
    <property type="entry name" value="Glucan_succinyl_AcylTrfase"/>
</dbReference>
<keyword evidence="3" id="KW-0808">Transferase</keyword>
<feature type="transmembrane region" description="Helical" evidence="1">
    <location>
        <begin position="12"/>
        <end position="32"/>
    </location>
</feature>
<evidence type="ECO:0000256" key="1">
    <source>
        <dbReference type="SAM" id="Phobius"/>
    </source>
</evidence>
<accession>A0A4R9M3A0</accession>
<feature type="transmembrane region" description="Helical" evidence="1">
    <location>
        <begin position="87"/>
        <end position="105"/>
    </location>
</feature>
<name>A0A4R9M3A0_9LEPT</name>
<keyword evidence="1" id="KW-0472">Membrane</keyword>
<gene>
    <name evidence="3" type="ORF">EHS15_03150</name>
</gene>
<feature type="transmembrane region" description="Helical" evidence="1">
    <location>
        <begin position="338"/>
        <end position="357"/>
    </location>
</feature>
<comment type="caution">
    <text evidence="3">The sequence shown here is derived from an EMBL/GenBank/DDBJ whole genome shotgun (WGS) entry which is preliminary data.</text>
</comment>
<feature type="transmembrane region" description="Helical" evidence="1">
    <location>
        <begin position="44"/>
        <end position="66"/>
    </location>
</feature>
<feature type="transmembrane region" description="Helical" evidence="1">
    <location>
        <begin position="133"/>
        <end position="150"/>
    </location>
</feature>
<dbReference type="RefSeq" id="WP_135759089.1">
    <property type="nucleotide sequence ID" value="NZ_RQHW01000010.1"/>
</dbReference>
<dbReference type="PANTHER" id="PTHR36927:SF3">
    <property type="entry name" value="GLUCANS BIOSYNTHESIS PROTEIN C"/>
    <property type="match status" value="1"/>
</dbReference>
<keyword evidence="1" id="KW-0812">Transmembrane</keyword>
<feature type="transmembrane region" description="Helical" evidence="1">
    <location>
        <begin position="201"/>
        <end position="219"/>
    </location>
</feature>
<evidence type="ECO:0000313" key="4">
    <source>
        <dbReference type="Proteomes" id="UP000298058"/>
    </source>
</evidence>
<dbReference type="Pfam" id="PF01757">
    <property type="entry name" value="Acyl_transf_3"/>
    <property type="match status" value="1"/>
</dbReference>
<feature type="transmembrane region" description="Helical" evidence="1">
    <location>
        <begin position="170"/>
        <end position="189"/>
    </location>
</feature>
<feature type="transmembrane region" description="Helical" evidence="1">
    <location>
        <begin position="271"/>
        <end position="292"/>
    </location>
</feature>
<protein>
    <submittedName>
        <fullName evidence="3">Acyltransferase</fullName>
    </submittedName>
</protein>
<dbReference type="EMBL" id="RQHW01000010">
    <property type="protein sequence ID" value="TGN20602.1"/>
    <property type="molecule type" value="Genomic_DNA"/>
</dbReference>
<proteinExistence type="predicted"/>
<reference evidence="3" key="1">
    <citation type="journal article" date="2019" name="PLoS Negl. Trop. Dis.">
        <title>Revisiting the worldwide diversity of Leptospira species in the environment.</title>
        <authorList>
            <person name="Vincent A.T."/>
            <person name="Schiettekatte O."/>
            <person name="Bourhy P."/>
            <person name="Veyrier F.J."/>
            <person name="Picardeau M."/>
        </authorList>
    </citation>
    <scope>NUCLEOTIDE SEQUENCE [LARGE SCALE GENOMIC DNA]</scope>
    <source>
        <strain evidence="3">201300427</strain>
    </source>
</reference>
<feature type="transmembrane region" description="Helical" evidence="1">
    <location>
        <begin position="231"/>
        <end position="251"/>
    </location>
</feature>
<keyword evidence="4" id="KW-1185">Reference proteome</keyword>